<evidence type="ECO:0000313" key="3">
    <source>
        <dbReference type="Proteomes" id="UP000034213"/>
    </source>
</evidence>
<sequence length="415" mass="47604">MRKEYRRDIIIPTAEEAKELLGKELGDQRMRLGEVMSYQPLFKKLKLATDGVHDIFHSARTLVAGGTLARWEQKNGARLRIPEIEVGLIIHDSRRKNDGYDWMHGVRAAKVARGLLAGEMLHNNLRLIELMCAWHVLPDAWTPKQIREIPEMIIFEDSDALDRQGRRGNLNLDYLRLRRSLALVNIMNGEHILINERFQYLHIELTEPHELEFQAGQYVSVDVGGGERRSYSIASAPSLKHAVELCVDITPGGKGSEYLKNLRPGSEVSFLAPLGVFVLKPGEKKLLFVATGTGIAPLRSMILDLLRDKQDARPLWLYWGLRFVEDMFWEEEFRQMHEFFNNFNFHLTLSRPPNHWPLCNGYVTNCLKQELKLGAEWGVYLCGSKEMVADGSKLMIEMGVPKEQVHFEKFEGGER</sequence>
<dbReference type="AlphaFoldDB" id="A0A0G1C063"/>
<comment type="caution">
    <text evidence="2">The sequence shown here is derived from an EMBL/GenBank/DDBJ whole genome shotgun (WGS) entry which is preliminary data.</text>
</comment>
<organism evidence="2 3">
    <name type="scientific">Candidatus Beckwithbacteria bacterium GW2011_GWA2_43_10</name>
    <dbReference type="NCBI Taxonomy" id="1618369"/>
    <lineage>
        <taxon>Bacteria</taxon>
        <taxon>Candidatus Beckwithiibacteriota</taxon>
    </lineage>
</organism>
<dbReference type="SUPFAM" id="SSF52343">
    <property type="entry name" value="Ferredoxin reductase-like, C-terminal NADP-linked domain"/>
    <property type="match status" value="1"/>
</dbReference>
<dbReference type="InterPro" id="IPR001709">
    <property type="entry name" value="Flavoprot_Pyr_Nucl_cyt_Rdtase"/>
</dbReference>
<dbReference type="InterPro" id="IPR017927">
    <property type="entry name" value="FAD-bd_FR_type"/>
</dbReference>
<dbReference type="SUPFAM" id="SSF63380">
    <property type="entry name" value="Riboflavin synthase domain-like"/>
    <property type="match status" value="1"/>
</dbReference>
<accession>A0A0G1C063</accession>
<dbReference type="PRINTS" id="PR00410">
    <property type="entry name" value="PHEHYDRXLASE"/>
</dbReference>
<gene>
    <name evidence="2" type="ORF">UV54_C0046G0011</name>
</gene>
<dbReference type="InterPro" id="IPR050415">
    <property type="entry name" value="MRET"/>
</dbReference>
<dbReference type="Gene3D" id="1.10.3210.10">
    <property type="entry name" value="Hypothetical protein af1432"/>
    <property type="match status" value="1"/>
</dbReference>
<dbReference type="InterPro" id="IPR001433">
    <property type="entry name" value="OxRdtase_FAD/NAD-bd"/>
</dbReference>
<dbReference type="InterPro" id="IPR008333">
    <property type="entry name" value="Cbr1-like_FAD-bd_dom"/>
</dbReference>
<dbReference type="PROSITE" id="PS51384">
    <property type="entry name" value="FAD_FR"/>
    <property type="match status" value="1"/>
</dbReference>
<dbReference type="InterPro" id="IPR017938">
    <property type="entry name" value="Riboflavin_synthase-like_b-brl"/>
</dbReference>
<dbReference type="EMBL" id="LCEW01000046">
    <property type="protein sequence ID" value="KKS78962.1"/>
    <property type="molecule type" value="Genomic_DNA"/>
</dbReference>
<proteinExistence type="predicted"/>
<dbReference type="PRINTS" id="PR00371">
    <property type="entry name" value="FPNCR"/>
</dbReference>
<evidence type="ECO:0000313" key="2">
    <source>
        <dbReference type="EMBL" id="KKS78962.1"/>
    </source>
</evidence>
<dbReference type="Pfam" id="PF00175">
    <property type="entry name" value="NAD_binding_1"/>
    <property type="match status" value="1"/>
</dbReference>
<feature type="domain" description="FAD-binding FR-type" evidence="1">
    <location>
        <begin position="179"/>
        <end position="280"/>
    </location>
</feature>
<dbReference type="STRING" id="1618369.UV54_C0046G0011"/>
<evidence type="ECO:0000259" key="1">
    <source>
        <dbReference type="PROSITE" id="PS51384"/>
    </source>
</evidence>
<dbReference type="PANTHER" id="PTHR47354">
    <property type="entry name" value="NADH OXIDOREDUCTASE HCR"/>
    <property type="match status" value="1"/>
</dbReference>
<dbReference type="Proteomes" id="UP000034213">
    <property type="component" value="Unassembled WGS sequence"/>
</dbReference>
<dbReference type="SUPFAM" id="SSF109604">
    <property type="entry name" value="HD-domain/PDEase-like"/>
    <property type="match status" value="1"/>
</dbReference>
<reference evidence="2 3" key="1">
    <citation type="journal article" date="2015" name="Nature">
        <title>rRNA introns, odd ribosomes, and small enigmatic genomes across a large radiation of phyla.</title>
        <authorList>
            <person name="Brown C.T."/>
            <person name="Hug L.A."/>
            <person name="Thomas B.C."/>
            <person name="Sharon I."/>
            <person name="Castelle C.J."/>
            <person name="Singh A."/>
            <person name="Wilkins M.J."/>
            <person name="Williams K.H."/>
            <person name="Banfield J.F."/>
        </authorList>
    </citation>
    <scope>NUCLEOTIDE SEQUENCE [LARGE SCALE GENOMIC DNA]</scope>
</reference>
<dbReference type="Gene3D" id="2.40.30.10">
    <property type="entry name" value="Translation factors"/>
    <property type="match status" value="1"/>
</dbReference>
<name>A0A0G1C063_9BACT</name>
<dbReference type="PANTHER" id="PTHR47354:SF5">
    <property type="entry name" value="PROTEIN RFBI"/>
    <property type="match status" value="1"/>
</dbReference>
<dbReference type="Gene3D" id="3.40.50.80">
    <property type="entry name" value="Nucleotide-binding domain of ferredoxin-NADP reductase (FNR) module"/>
    <property type="match status" value="1"/>
</dbReference>
<protein>
    <recommendedName>
        <fullName evidence="1">FAD-binding FR-type domain-containing protein</fullName>
    </recommendedName>
</protein>
<dbReference type="InterPro" id="IPR039261">
    <property type="entry name" value="FNR_nucleotide-bd"/>
</dbReference>
<dbReference type="Pfam" id="PF00970">
    <property type="entry name" value="FAD_binding_6"/>
    <property type="match status" value="1"/>
</dbReference>
<dbReference type="GO" id="GO:0016491">
    <property type="term" value="F:oxidoreductase activity"/>
    <property type="evidence" value="ECO:0007669"/>
    <property type="project" value="InterPro"/>
</dbReference>